<evidence type="ECO:0000313" key="2">
    <source>
        <dbReference type="EMBL" id="KAK2114701.1"/>
    </source>
</evidence>
<protein>
    <submittedName>
        <fullName evidence="2">Uncharacterized protein</fullName>
    </submittedName>
</protein>
<sequence length="139" mass="14771">MGLCNTDSGPSVDFQEPKHCTELGRGPPPAPVWSSAIWKPEPGASESSGDRTSSDMGNGQTCGASSEVIEVTEVAALIPHLDMASRTQVSLPEMLPTPVSGPFGDARKQPGISSMFQQGHLCGLFPMWYNHERGMASLQ</sequence>
<evidence type="ECO:0000256" key="1">
    <source>
        <dbReference type="SAM" id="MobiDB-lite"/>
    </source>
</evidence>
<keyword evidence="3" id="KW-1185">Reference proteome</keyword>
<reference evidence="2 3" key="1">
    <citation type="submission" date="2023-05" db="EMBL/GenBank/DDBJ databases">
        <title>B98-5 Cell Line De Novo Hybrid Assembly: An Optical Mapping Approach.</title>
        <authorList>
            <person name="Kananen K."/>
            <person name="Auerbach J.A."/>
            <person name="Kautto E."/>
            <person name="Blachly J.S."/>
        </authorList>
    </citation>
    <scope>NUCLEOTIDE SEQUENCE [LARGE SCALE GENOMIC DNA]</scope>
    <source>
        <strain evidence="2">B95-8</strain>
        <tissue evidence="2">Cell line</tissue>
    </source>
</reference>
<gene>
    <name evidence="2" type="ORF">P7K49_008967</name>
</gene>
<feature type="region of interest" description="Disordered" evidence="1">
    <location>
        <begin position="1"/>
        <end position="65"/>
    </location>
</feature>
<dbReference type="Proteomes" id="UP001266305">
    <property type="component" value="Unassembled WGS sequence"/>
</dbReference>
<evidence type="ECO:0000313" key="3">
    <source>
        <dbReference type="Proteomes" id="UP001266305"/>
    </source>
</evidence>
<comment type="caution">
    <text evidence="2">The sequence shown here is derived from an EMBL/GenBank/DDBJ whole genome shotgun (WGS) entry which is preliminary data.</text>
</comment>
<accession>A0ABQ9VZ92</accession>
<feature type="compositionally biased region" description="Polar residues" evidence="1">
    <location>
        <begin position="54"/>
        <end position="64"/>
    </location>
</feature>
<name>A0ABQ9VZ92_SAGOE</name>
<proteinExistence type="predicted"/>
<organism evidence="2 3">
    <name type="scientific">Saguinus oedipus</name>
    <name type="common">Cotton-top tamarin</name>
    <name type="synonym">Oedipomidas oedipus</name>
    <dbReference type="NCBI Taxonomy" id="9490"/>
    <lineage>
        <taxon>Eukaryota</taxon>
        <taxon>Metazoa</taxon>
        <taxon>Chordata</taxon>
        <taxon>Craniata</taxon>
        <taxon>Vertebrata</taxon>
        <taxon>Euteleostomi</taxon>
        <taxon>Mammalia</taxon>
        <taxon>Eutheria</taxon>
        <taxon>Euarchontoglires</taxon>
        <taxon>Primates</taxon>
        <taxon>Haplorrhini</taxon>
        <taxon>Platyrrhini</taxon>
        <taxon>Cebidae</taxon>
        <taxon>Callitrichinae</taxon>
        <taxon>Saguinus</taxon>
    </lineage>
</organism>
<dbReference type="EMBL" id="JASSZA010000004">
    <property type="protein sequence ID" value="KAK2114701.1"/>
    <property type="molecule type" value="Genomic_DNA"/>
</dbReference>